<gene>
    <name evidence="2" type="ORF">Cvel_24203</name>
</gene>
<reference evidence="2" key="1">
    <citation type="submission" date="2014-11" db="EMBL/GenBank/DDBJ databases">
        <authorList>
            <person name="Otto D Thomas"/>
            <person name="Naeem Raeece"/>
        </authorList>
    </citation>
    <scope>NUCLEOTIDE SEQUENCE</scope>
</reference>
<dbReference type="AlphaFoldDB" id="A0A0G4H0S7"/>
<evidence type="ECO:0000313" key="2">
    <source>
        <dbReference type="EMBL" id="CEM37021.1"/>
    </source>
</evidence>
<organism evidence="2">
    <name type="scientific">Chromera velia CCMP2878</name>
    <dbReference type="NCBI Taxonomy" id="1169474"/>
    <lineage>
        <taxon>Eukaryota</taxon>
        <taxon>Sar</taxon>
        <taxon>Alveolata</taxon>
        <taxon>Colpodellida</taxon>
        <taxon>Chromeraceae</taxon>
        <taxon>Chromera</taxon>
    </lineage>
</organism>
<accession>A0A0G4H0S7</accession>
<evidence type="ECO:0000256" key="1">
    <source>
        <dbReference type="SAM" id="SignalP"/>
    </source>
</evidence>
<dbReference type="EMBL" id="CDMZ01001749">
    <property type="protein sequence ID" value="CEM37021.1"/>
    <property type="molecule type" value="Genomic_DNA"/>
</dbReference>
<proteinExistence type="predicted"/>
<protein>
    <submittedName>
        <fullName evidence="2">Uncharacterized protein</fullName>
    </submittedName>
</protein>
<feature type="non-terminal residue" evidence="2">
    <location>
        <position position="107"/>
    </location>
</feature>
<keyword evidence="1" id="KW-0732">Signal</keyword>
<feature type="signal peptide" evidence="1">
    <location>
        <begin position="1"/>
        <end position="27"/>
    </location>
</feature>
<feature type="chain" id="PRO_5005190773" evidence="1">
    <location>
        <begin position="28"/>
        <end position="107"/>
    </location>
</feature>
<name>A0A0G4H0S7_9ALVE</name>
<sequence length="107" mass="11897">MGGSHNMRMRAAVLAFAAACLLPGSRAENRVYLKWDEENLQVSCVWEVDKVLSHWEKLEASPLQEEGFVVGKRCGVTLQIAGQRVDADQNKIVAAQYVTRGTEKHVV</sequence>